<evidence type="ECO:0000313" key="6">
    <source>
        <dbReference type="Proteomes" id="UP000322899"/>
    </source>
</evidence>
<feature type="domain" description="WW" evidence="3">
    <location>
        <begin position="3"/>
        <end position="37"/>
    </location>
</feature>
<protein>
    <recommendedName>
        <fullName evidence="8">PH domain-containing protein</fullName>
    </recommendedName>
</protein>
<comment type="caution">
    <text evidence="4">The sequence shown here is derived from an EMBL/GenBank/DDBJ whole genome shotgun (WGS) entry which is preliminary data.</text>
</comment>
<evidence type="ECO:0008006" key="8">
    <source>
        <dbReference type="Google" id="ProtNLM"/>
    </source>
</evidence>
<dbReference type="SMART" id="SM00456">
    <property type="entry name" value="WW"/>
    <property type="match status" value="1"/>
</dbReference>
<dbReference type="InterPro" id="IPR001849">
    <property type="entry name" value="PH_domain"/>
</dbReference>
<dbReference type="InterPro" id="IPR001202">
    <property type="entry name" value="WW_dom"/>
</dbReference>
<dbReference type="SUPFAM" id="SSF51045">
    <property type="entry name" value="WW domain"/>
    <property type="match status" value="1"/>
</dbReference>
<gene>
    <name evidence="5" type="ORF">FNF27_03240</name>
    <name evidence="4" type="ORF">FNF29_04292</name>
</gene>
<evidence type="ECO:0000259" key="3">
    <source>
        <dbReference type="PROSITE" id="PS50020"/>
    </source>
</evidence>
<dbReference type="CDD" id="cd00821">
    <property type="entry name" value="PH"/>
    <property type="match status" value="1"/>
</dbReference>
<dbReference type="SUPFAM" id="SSF50729">
    <property type="entry name" value="PH domain-like"/>
    <property type="match status" value="3"/>
</dbReference>
<reference evidence="6 7" key="1">
    <citation type="submission" date="2019-07" db="EMBL/GenBank/DDBJ databases">
        <title>Genomes of Cafeteria roenbergensis.</title>
        <authorList>
            <person name="Fischer M.G."/>
            <person name="Hackl T."/>
            <person name="Roman M."/>
        </authorList>
    </citation>
    <scope>NUCLEOTIDE SEQUENCE [LARGE SCALE GENOMIC DNA]</scope>
    <source>
        <strain evidence="4 7">BVI</strain>
        <strain evidence="5 6">E4-10P</strain>
    </source>
</reference>
<feature type="domain" description="PH" evidence="2">
    <location>
        <begin position="64"/>
        <end position="180"/>
    </location>
</feature>
<dbReference type="Pfam" id="PF00397">
    <property type="entry name" value="WW"/>
    <property type="match status" value="1"/>
</dbReference>
<dbReference type="PANTHER" id="PTHR14336:SF8">
    <property type="entry name" value="PROTEIN OPY1"/>
    <property type="match status" value="1"/>
</dbReference>
<evidence type="ECO:0000313" key="4">
    <source>
        <dbReference type="EMBL" id="KAA0151886.1"/>
    </source>
</evidence>
<dbReference type="Gene3D" id="2.20.70.10">
    <property type="match status" value="1"/>
</dbReference>
<evidence type="ECO:0000256" key="1">
    <source>
        <dbReference type="SAM" id="MobiDB-lite"/>
    </source>
</evidence>
<dbReference type="OrthoDB" id="195748at2759"/>
<dbReference type="SMART" id="SM00233">
    <property type="entry name" value="PH"/>
    <property type="match status" value="3"/>
</dbReference>
<keyword evidence="7" id="KW-1185">Reference proteome</keyword>
<evidence type="ECO:0000259" key="2">
    <source>
        <dbReference type="PROSITE" id="PS50003"/>
    </source>
</evidence>
<dbReference type="Pfam" id="PF00169">
    <property type="entry name" value="PH"/>
    <property type="match status" value="2"/>
</dbReference>
<accession>A0A5A8CFZ2</accession>
<dbReference type="Proteomes" id="UP000323011">
    <property type="component" value="Unassembled WGS sequence"/>
</dbReference>
<dbReference type="PROSITE" id="PS50003">
    <property type="entry name" value="PH_DOMAIN"/>
    <property type="match status" value="3"/>
</dbReference>
<sequence length="505" mass="54381">MATEAEARWLVAVDRDTGDMYYFNQATDETLWELPAGVYPSGLAVLRGEMDDELVDEGEPRERVFAREGFLMKAPVGTGKWRKRWLVADRVTRTMTWYAANPRQSMARLKVSEPVKGSLSLVGARLCRTRAELPAGTSVNSSPPHAHELFVVTTGRTLHLCGPSASDIAGWCSYLERAIEGRSSHTGAKVREVAARAGGPPRGTIAAATMSEAIVPRVLPSAVSVSAWVHKLNPDGHSWDSRWATLKPDALTFSYYVGPEKGDRCCRVVDLTYATLQGGCASPADPTADATLRRSPGFRLAVHATAGSRDPERTLVFVCPSFAEAQTWVDAIHTAMELGVPEREGVFKRQASAGKAATPTPRPPGAAAPTRRVPRLSELPVLQTTLFKSNPAGTKWGARTLVLVPHASKASFAPGVAPTECPCIAYYKGSDSASGPKGIINLAEVVGVAASAPQAVRRSAPGAYILTISTDDRAYYVSAKNEAELVRWRDAIFEVAEAWNNTPDE</sequence>
<dbReference type="InterPro" id="IPR036020">
    <property type="entry name" value="WW_dom_sf"/>
</dbReference>
<evidence type="ECO:0000313" key="5">
    <source>
        <dbReference type="EMBL" id="KAA0175232.1"/>
    </source>
</evidence>
<dbReference type="InterPro" id="IPR051707">
    <property type="entry name" value="PI-Interact_SigTrans_Reg"/>
</dbReference>
<dbReference type="CDD" id="cd00201">
    <property type="entry name" value="WW"/>
    <property type="match status" value="1"/>
</dbReference>
<dbReference type="AlphaFoldDB" id="A0A5A8CFZ2"/>
<dbReference type="Proteomes" id="UP000322899">
    <property type="component" value="Unassembled WGS sequence"/>
</dbReference>
<dbReference type="EMBL" id="VLTO01000015">
    <property type="protein sequence ID" value="KAA0175232.1"/>
    <property type="molecule type" value="Genomic_DNA"/>
</dbReference>
<feature type="region of interest" description="Disordered" evidence="1">
    <location>
        <begin position="349"/>
        <end position="370"/>
    </location>
</feature>
<dbReference type="Gene3D" id="2.30.29.30">
    <property type="entry name" value="Pleckstrin-homology domain (PH domain)/Phosphotyrosine-binding domain (PTB)"/>
    <property type="match status" value="3"/>
</dbReference>
<dbReference type="PROSITE" id="PS50020">
    <property type="entry name" value="WW_DOMAIN_2"/>
    <property type="match status" value="1"/>
</dbReference>
<evidence type="ECO:0000313" key="7">
    <source>
        <dbReference type="Proteomes" id="UP000323011"/>
    </source>
</evidence>
<feature type="domain" description="PH" evidence="2">
    <location>
        <begin position="222"/>
        <end position="337"/>
    </location>
</feature>
<dbReference type="PANTHER" id="PTHR14336">
    <property type="entry name" value="TANDEM PH DOMAIN CONTAINING PROTEIN"/>
    <property type="match status" value="1"/>
</dbReference>
<feature type="domain" description="PH" evidence="2">
    <location>
        <begin position="379"/>
        <end position="497"/>
    </location>
</feature>
<organism evidence="4 7">
    <name type="scientific">Cafeteria roenbergensis</name>
    <name type="common">Marine flagellate</name>
    <dbReference type="NCBI Taxonomy" id="33653"/>
    <lineage>
        <taxon>Eukaryota</taxon>
        <taxon>Sar</taxon>
        <taxon>Stramenopiles</taxon>
        <taxon>Bigyra</taxon>
        <taxon>Opalozoa</taxon>
        <taxon>Bicosoecida</taxon>
        <taxon>Cafeteriaceae</taxon>
        <taxon>Cafeteria</taxon>
    </lineage>
</organism>
<dbReference type="EMBL" id="VLTN01000024">
    <property type="protein sequence ID" value="KAA0151886.1"/>
    <property type="molecule type" value="Genomic_DNA"/>
</dbReference>
<dbReference type="InterPro" id="IPR011993">
    <property type="entry name" value="PH-like_dom_sf"/>
</dbReference>
<proteinExistence type="predicted"/>
<name>A0A5A8CFZ2_CAFRO</name>